<name>A0ABY5NJM0_9MICO</name>
<reference evidence="2" key="1">
    <citation type="submission" date="2022-01" db="EMBL/GenBank/DDBJ databases">
        <title>Microbacterium eymi and Microbacterium rhizovicinus sp. nov., isolated from the rhizospheric soil of Elymus tsukushiensis, a plant native to the Dokdo Islands, Republic of Korea.</title>
        <authorList>
            <person name="Hwang Y.J."/>
        </authorList>
    </citation>
    <scope>NUCLEOTIDE SEQUENCE</scope>
    <source>
        <strain evidence="2">KUDC0405</strain>
    </source>
</reference>
<keyword evidence="1" id="KW-0812">Transmembrane</keyword>
<feature type="transmembrane region" description="Helical" evidence="1">
    <location>
        <begin position="48"/>
        <end position="71"/>
    </location>
</feature>
<proteinExistence type="predicted"/>
<evidence type="ECO:0000256" key="1">
    <source>
        <dbReference type="SAM" id="Phobius"/>
    </source>
</evidence>
<keyword evidence="1" id="KW-0472">Membrane</keyword>
<dbReference type="Pfam" id="PF11292">
    <property type="entry name" value="DUF3093"/>
    <property type="match status" value="1"/>
</dbReference>
<sequence length="164" mass="17319">MQKTSAGITHAAGTTYRERLTPSLWVIVSAAVAAPMATMVFVPFDQTLALVIGILVAVAIIAALLTAAPVVEVRDGLLRAGRARIPVEMLGEVTWFTGPEARELRGPGLPRGAWHLIRGGIDGAIRVGVIDPDDPTPSWVVSSRTPDRLAAAVRRAQARAADRG</sequence>
<organism evidence="2 3">
    <name type="scientific">Microbacterium elymi</name>
    <dbReference type="NCBI Taxonomy" id="2909587"/>
    <lineage>
        <taxon>Bacteria</taxon>
        <taxon>Bacillati</taxon>
        <taxon>Actinomycetota</taxon>
        <taxon>Actinomycetes</taxon>
        <taxon>Micrococcales</taxon>
        <taxon>Microbacteriaceae</taxon>
        <taxon>Microbacterium</taxon>
    </lineage>
</organism>
<dbReference type="InterPro" id="IPR021443">
    <property type="entry name" value="DUF3093"/>
</dbReference>
<feature type="transmembrane region" description="Helical" evidence="1">
    <location>
        <begin position="24"/>
        <end position="42"/>
    </location>
</feature>
<accession>A0ABY5NJM0</accession>
<protein>
    <submittedName>
        <fullName evidence="2">DUF3093 domain-containing protein</fullName>
    </submittedName>
</protein>
<dbReference type="Proteomes" id="UP001054811">
    <property type="component" value="Chromosome"/>
</dbReference>
<dbReference type="RefSeq" id="WP_259611949.1">
    <property type="nucleotide sequence ID" value="NZ_CP091139.2"/>
</dbReference>
<keyword evidence="1" id="KW-1133">Transmembrane helix</keyword>
<dbReference type="EMBL" id="CP091139">
    <property type="protein sequence ID" value="UUT35368.1"/>
    <property type="molecule type" value="Genomic_DNA"/>
</dbReference>
<evidence type="ECO:0000313" key="3">
    <source>
        <dbReference type="Proteomes" id="UP001054811"/>
    </source>
</evidence>
<keyword evidence="3" id="KW-1185">Reference proteome</keyword>
<evidence type="ECO:0000313" key="2">
    <source>
        <dbReference type="EMBL" id="UUT35368.1"/>
    </source>
</evidence>
<gene>
    <name evidence="2" type="ORF">L2X98_35075</name>
</gene>